<evidence type="ECO:0000313" key="4">
    <source>
        <dbReference type="Proteomes" id="UP001197247"/>
    </source>
</evidence>
<dbReference type="Gene3D" id="3.30.530.20">
    <property type="match status" value="1"/>
</dbReference>
<reference evidence="3 4" key="1">
    <citation type="submission" date="2021-05" db="EMBL/GenBank/DDBJ databases">
        <title>Kineosporia and Streptomyces sp. nov. two new marine actinobacteria isolated from Coral.</title>
        <authorList>
            <person name="Buangrab K."/>
            <person name="Sutthacheep M."/>
            <person name="Yeemin T."/>
            <person name="Harunari E."/>
            <person name="Igarashi Y."/>
            <person name="Kanchanasin P."/>
            <person name="Tanasupawat S."/>
            <person name="Phongsopitanun W."/>
        </authorList>
    </citation>
    <scope>NUCLEOTIDE SEQUENCE [LARGE SCALE GENOMIC DNA]</scope>
    <source>
        <strain evidence="3 4">J2-2</strain>
    </source>
</reference>
<organism evidence="3 4">
    <name type="scientific">Kineosporia corallincola</name>
    <dbReference type="NCBI Taxonomy" id="2835133"/>
    <lineage>
        <taxon>Bacteria</taxon>
        <taxon>Bacillati</taxon>
        <taxon>Actinomycetota</taxon>
        <taxon>Actinomycetes</taxon>
        <taxon>Kineosporiales</taxon>
        <taxon>Kineosporiaceae</taxon>
        <taxon>Kineosporia</taxon>
    </lineage>
</organism>
<sequence>MSAFVQLGRVEAGLPPAVVDEDDVPHDRLVFVRKIFPGSAGHVWQALVSPEGTQIWLGQGAVLLGSGQGYLNEEGDGGIVRSFHPLEQLRLTWHSGLDQDTSLVEIDLTPVAGGTRLRLWHEGLQAALRQTMQDQWEHRLDDFGRVCL</sequence>
<accession>A0ABS5TDU6</accession>
<dbReference type="SUPFAM" id="SSF55961">
    <property type="entry name" value="Bet v1-like"/>
    <property type="match status" value="1"/>
</dbReference>
<evidence type="ECO:0000256" key="1">
    <source>
        <dbReference type="ARBA" id="ARBA00006817"/>
    </source>
</evidence>
<dbReference type="Pfam" id="PF08327">
    <property type="entry name" value="AHSA1"/>
    <property type="match status" value="1"/>
</dbReference>
<comment type="caution">
    <text evidence="3">The sequence shown here is derived from an EMBL/GenBank/DDBJ whole genome shotgun (WGS) entry which is preliminary data.</text>
</comment>
<protein>
    <submittedName>
        <fullName evidence="3">SRPBCC domain-containing protein</fullName>
    </submittedName>
</protein>
<comment type="similarity">
    <text evidence="1">Belongs to the AHA1 family.</text>
</comment>
<dbReference type="RefSeq" id="WP_214155523.1">
    <property type="nucleotide sequence ID" value="NZ_JAHBAY010000003.1"/>
</dbReference>
<dbReference type="EMBL" id="JAHBAY010000003">
    <property type="protein sequence ID" value="MBT0769246.1"/>
    <property type="molecule type" value="Genomic_DNA"/>
</dbReference>
<gene>
    <name evidence="3" type="ORF">KIH74_09965</name>
</gene>
<dbReference type="Proteomes" id="UP001197247">
    <property type="component" value="Unassembled WGS sequence"/>
</dbReference>
<feature type="domain" description="Activator of Hsp90 ATPase homologue 1/2-like C-terminal" evidence="2">
    <location>
        <begin position="41"/>
        <end position="143"/>
    </location>
</feature>
<proteinExistence type="inferred from homology"/>
<dbReference type="InterPro" id="IPR013538">
    <property type="entry name" value="ASHA1/2-like_C"/>
</dbReference>
<name>A0ABS5TDU6_9ACTN</name>
<evidence type="ECO:0000259" key="2">
    <source>
        <dbReference type="Pfam" id="PF08327"/>
    </source>
</evidence>
<evidence type="ECO:0000313" key="3">
    <source>
        <dbReference type="EMBL" id="MBT0769246.1"/>
    </source>
</evidence>
<keyword evidence="4" id="KW-1185">Reference proteome</keyword>
<dbReference type="InterPro" id="IPR023393">
    <property type="entry name" value="START-like_dom_sf"/>
</dbReference>